<keyword evidence="11 19" id="KW-0067">ATP-binding</keyword>
<protein>
    <recommendedName>
        <fullName evidence="19">Receptor-like serine/threonine-protein kinase</fullName>
        <ecNumber evidence="19">2.7.11.1</ecNumber>
    </recommendedName>
</protein>
<comment type="similarity">
    <text evidence="19">Belongs to the protein kinase superfamily. Ser/Thr protein kinase family.</text>
</comment>
<keyword evidence="7" id="KW-0732">Signal</keyword>
<dbReference type="Proteomes" id="UP000631114">
    <property type="component" value="Unassembled WGS sequence"/>
</dbReference>
<feature type="domain" description="Apple" evidence="23">
    <location>
        <begin position="363"/>
        <end position="443"/>
    </location>
</feature>
<dbReference type="InterPro" id="IPR051343">
    <property type="entry name" value="G-type_lectin_kinases/EP1-like"/>
</dbReference>
<evidence type="ECO:0000256" key="15">
    <source>
        <dbReference type="ARBA" id="ARBA00023170"/>
    </source>
</evidence>
<dbReference type="Gene3D" id="2.90.10.30">
    <property type="match status" value="1"/>
</dbReference>
<evidence type="ECO:0000259" key="22">
    <source>
        <dbReference type="PROSITE" id="PS50927"/>
    </source>
</evidence>
<evidence type="ECO:0000259" key="23">
    <source>
        <dbReference type="PROSITE" id="PS50948"/>
    </source>
</evidence>
<dbReference type="Gene3D" id="1.10.510.10">
    <property type="entry name" value="Transferase(Phosphotransferase) domain 1"/>
    <property type="match status" value="1"/>
</dbReference>
<keyword evidence="8" id="KW-0430">Lectin</keyword>
<evidence type="ECO:0000256" key="13">
    <source>
        <dbReference type="ARBA" id="ARBA00023136"/>
    </source>
</evidence>
<evidence type="ECO:0000256" key="10">
    <source>
        <dbReference type="ARBA" id="ARBA00022777"/>
    </source>
</evidence>
<dbReference type="PIRSF" id="PIRSF000641">
    <property type="entry name" value="SRK"/>
    <property type="match status" value="1"/>
</dbReference>
<evidence type="ECO:0000259" key="21">
    <source>
        <dbReference type="PROSITE" id="PS50011"/>
    </source>
</evidence>
<feature type="domain" description="Protein kinase" evidence="21">
    <location>
        <begin position="502"/>
        <end position="775"/>
    </location>
</feature>
<feature type="domain" description="Bulb-type lectin" evidence="22">
    <location>
        <begin position="57"/>
        <end position="174"/>
    </location>
</feature>
<comment type="catalytic activity">
    <reaction evidence="18 19">
        <text>L-seryl-[protein] + ATP = O-phospho-L-seryl-[protein] + ADP + H(+)</text>
        <dbReference type="Rhea" id="RHEA:17989"/>
        <dbReference type="Rhea" id="RHEA-COMP:9863"/>
        <dbReference type="Rhea" id="RHEA-COMP:11604"/>
        <dbReference type="ChEBI" id="CHEBI:15378"/>
        <dbReference type="ChEBI" id="CHEBI:29999"/>
        <dbReference type="ChEBI" id="CHEBI:30616"/>
        <dbReference type="ChEBI" id="CHEBI:83421"/>
        <dbReference type="ChEBI" id="CHEBI:456216"/>
        <dbReference type="EC" id="2.7.11.1"/>
    </reaction>
</comment>
<dbReference type="PROSITE" id="PS50011">
    <property type="entry name" value="PROTEIN_KINASE_DOM"/>
    <property type="match status" value="1"/>
</dbReference>
<keyword evidence="14" id="KW-1015">Disulfide bond</keyword>
<dbReference type="GO" id="GO:0030246">
    <property type="term" value="F:carbohydrate binding"/>
    <property type="evidence" value="ECO:0007669"/>
    <property type="project" value="UniProtKB-KW"/>
</dbReference>
<keyword evidence="15" id="KW-0675">Receptor</keyword>
<dbReference type="InterPro" id="IPR017441">
    <property type="entry name" value="Protein_kinase_ATP_BS"/>
</dbReference>
<dbReference type="Pfam" id="PF01453">
    <property type="entry name" value="B_lectin"/>
    <property type="match status" value="1"/>
</dbReference>
<dbReference type="FunFam" id="3.30.200.20:FF:000178">
    <property type="entry name" value="serine/threonine-protein kinase PBS1-like"/>
    <property type="match status" value="1"/>
</dbReference>
<evidence type="ECO:0000256" key="4">
    <source>
        <dbReference type="ARBA" id="ARBA00022553"/>
    </source>
</evidence>
<evidence type="ECO:0000313" key="24">
    <source>
        <dbReference type="EMBL" id="KAF9592517.1"/>
    </source>
</evidence>
<dbReference type="InterPro" id="IPR011009">
    <property type="entry name" value="Kinase-like_dom_sf"/>
</dbReference>
<dbReference type="FunFam" id="1.10.510.10:FF:000248">
    <property type="entry name" value="S-receptor-like kinase 5"/>
    <property type="match status" value="1"/>
</dbReference>
<keyword evidence="25" id="KW-1185">Reference proteome</keyword>
<dbReference type="InterPro" id="IPR024171">
    <property type="entry name" value="SRK-like_kinase"/>
</dbReference>
<dbReference type="PROSITE" id="PS50927">
    <property type="entry name" value="BULB_LECTIN"/>
    <property type="match status" value="1"/>
</dbReference>
<evidence type="ECO:0000256" key="12">
    <source>
        <dbReference type="ARBA" id="ARBA00022989"/>
    </source>
</evidence>
<evidence type="ECO:0000256" key="11">
    <source>
        <dbReference type="ARBA" id="ARBA00022840"/>
    </source>
</evidence>
<evidence type="ECO:0000313" key="25">
    <source>
        <dbReference type="Proteomes" id="UP000631114"/>
    </source>
</evidence>
<evidence type="ECO:0000256" key="1">
    <source>
        <dbReference type="ARBA" id="ARBA00004479"/>
    </source>
</evidence>
<dbReference type="AlphaFoldDB" id="A0A835H676"/>
<dbReference type="CDD" id="cd14066">
    <property type="entry name" value="STKc_IRAK"/>
    <property type="match status" value="1"/>
</dbReference>
<keyword evidence="13" id="KW-0472">Membrane</keyword>
<evidence type="ECO:0000256" key="6">
    <source>
        <dbReference type="ARBA" id="ARBA00022692"/>
    </source>
</evidence>
<evidence type="ECO:0000256" key="16">
    <source>
        <dbReference type="ARBA" id="ARBA00023180"/>
    </source>
</evidence>
<evidence type="ECO:0000256" key="8">
    <source>
        <dbReference type="ARBA" id="ARBA00022734"/>
    </source>
</evidence>
<keyword evidence="12" id="KW-1133">Transmembrane helix</keyword>
<sequence>MDSFLLVFKATVERHAQAEFMDISWNLYQVHVILVILTFSCYSTYAQPFDYPIANLSNSWTNNLSIRPSVNFTDGSSLFLFAIFIVQTNSGSGITSPSIGFPQVVWSANRNNPVRENATLQLTRDGDLILRDVNGTLVWSTNTTGKSVVGLNMTDMGNLVLFDNSNSTVWQSFDHPTDALVPGQKLAAGQQLTARVSALNRTELTEGGLFSLSVTREGLFASIESNPPQIYYRAGVSGTKQNKEPSYVKFLNGSLALFILNSEPNPPDTVIPTPLPSSSQYMKLGGDGHLRVFEWLSGWKEVADLLTGDLGGCRYPMVCGNYGICSNGMCSCPGGTSNDTSYFRLLNDRQPGLGCSAITPLSCEAPQYHRLLEVKDATYFYYPDNITNTDIESCKQACLNNCSCNVALFQYGSNDSNGNCFMPPQLFSLMNNEKDKTHYNSSAFIKVQVPRQNFHQMLRLLEPKQTGPQLRKVVESEEEDYLDHVPGMPTRFTYEQLKLATENFVTKLGQGGFGSVFEGTLIDGTKVAVKCLDGVGQVKRSFLAEVETIGSIHHANLVRLVGFCADKSHRLLVYEYMPNGSLEKWIFNKYDKPSLGWQTRRNIILGVAKGLAYLHEECRQKIIHLDIKPQNILLDESFNARVSDFGLSKLIEKDQSEIMTTMRGTPGYLAPEWLNSIITEKVDVYSFGVVALEIVCGRKNLDSSQAEENMHLLSLLKIKAEADLLYDIVDKHNEDMFLHRKEAKEMIKVAVWCLQSDFMKRPSMSVVVKVLEGVMDVESDLDYGSIATTSIPKIVQREENFGTSTPLLPSILSGPR</sequence>
<dbReference type="InterPro" id="IPR003609">
    <property type="entry name" value="Pan_app"/>
</dbReference>
<evidence type="ECO:0000256" key="2">
    <source>
        <dbReference type="ARBA" id="ARBA00022527"/>
    </source>
</evidence>
<dbReference type="SMART" id="SM00220">
    <property type="entry name" value="S_TKc"/>
    <property type="match status" value="1"/>
</dbReference>
<comment type="caution">
    <text evidence="24">The sequence shown here is derived from an EMBL/GenBank/DDBJ whole genome shotgun (WGS) entry which is preliminary data.</text>
</comment>
<evidence type="ECO:0000256" key="19">
    <source>
        <dbReference type="PIRNR" id="PIRNR000641"/>
    </source>
</evidence>
<keyword evidence="3" id="KW-0245">EGF-like domain</keyword>
<name>A0A835H676_9MAGN</name>
<dbReference type="PANTHER" id="PTHR47976:SF30">
    <property type="entry name" value="RECEPTOR-LIKE SERINE_THREONINE-PROTEIN KINASE"/>
    <property type="match status" value="1"/>
</dbReference>
<keyword evidence="16" id="KW-0325">Glycoprotein</keyword>
<evidence type="ECO:0000256" key="9">
    <source>
        <dbReference type="ARBA" id="ARBA00022741"/>
    </source>
</evidence>
<dbReference type="CDD" id="cd01098">
    <property type="entry name" value="PAN_AP_plant"/>
    <property type="match status" value="1"/>
</dbReference>
<evidence type="ECO:0000256" key="18">
    <source>
        <dbReference type="ARBA" id="ARBA00048679"/>
    </source>
</evidence>
<dbReference type="OrthoDB" id="4062651at2759"/>
<dbReference type="PROSITE" id="PS00108">
    <property type="entry name" value="PROTEIN_KINASE_ST"/>
    <property type="match status" value="1"/>
</dbReference>
<organism evidence="24 25">
    <name type="scientific">Coptis chinensis</name>
    <dbReference type="NCBI Taxonomy" id="261450"/>
    <lineage>
        <taxon>Eukaryota</taxon>
        <taxon>Viridiplantae</taxon>
        <taxon>Streptophyta</taxon>
        <taxon>Embryophyta</taxon>
        <taxon>Tracheophyta</taxon>
        <taxon>Spermatophyta</taxon>
        <taxon>Magnoliopsida</taxon>
        <taxon>Ranunculales</taxon>
        <taxon>Ranunculaceae</taxon>
        <taxon>Coptidoideae</taxon>
        <taxon>Coptis</taxon>
    </lineage>
</organism>
<evidence type="ECO:0000256" key="14">
    <source>
        <dbReference type="ARBA" id="ARBA00023157"/>
    </source>
</evidence>
<dbReference type="InterPro" id="IPR036426">
    <property type="entry name" value="Bulb-type_lectin_dom_sf"/>
</dbReference>
<dbReference type="Gene3D" id="3.30.200.20">
    <property type="entry name" value="Phosphorylase Kinase, domain 1"/>
    <property type="match status" value="1"/>
</dbReference>
<dbReference type="SMART" id="SM00108">
    <property type="entry name" value="B_lectin"/>
    <property type="match status" value="1"/>
</dbReference>
<dbReference type="EMBL" id="JADFTS010000008">
    <property type="protein sequence ID" value="KAF9592517.1"/>
    <property type="molecule type" value="Genomic_DNA"/>
</dbReference>
<feature type="binding site" evidence="20">
    <location>
        <position position="530"/>
    </location>
    <ligand>
        <name>ATP</name>
        <dbReference type="ChEBI" id="CHEBI:30616"/>
    </ligand>
</feature>
<comment type="subcellular location">
    <subcellularLocation>
        <location evidence="1">Membrane</location>
        <topology evidence="1">Single-pass type I membrane protein</topology>
    </subcellularLocation>
</comment>
<dbReference type="CDD" id="cd00028">
    <property type="entry name" value="B_lectin"/>
    <property type="match status" value="1"/>
</dbReference>
<evidence type="ECO:0000256" key="5">
    <source>
        <dbReference type="ARBA" id="ARBA00022679"/>
    </source>
</evidence>
<gene>
    <name evidence="24" type="ORF">IFM89_015211</name>
</gene>
<proteinExistence type="inferred from homology"/>
<dbReference type="InterPro" id="IPR000719">
    <property type="entry name" value="Prot_kinase_dom"/>
</dbReference>
<keyword evidence="2 19" id="KW-0723">Serine/threonine-protein kinase</keyword>
<reference evidence="24 25" key="1">
    <citation type="submission" date="2020-10" db="EMBL/GenBank/DDBJ databases">
        <title>The Coptis chinensis genome and diversification of protoberbering-type alkaloids.</title>
        <authorList>
            <person name="Wang B."/>
            <person name="Shu S."/>
            <person name="Song C."/>
            <person name="Liu Y."/>
        </authorList>
    </citation>
    <scope>NUCLEOTIDE SEQUENCE [LARGE SCALE GENOMIC DNA]</scope>
    <source>
        <strain evidence="24">HL-2020</strain>
        <tissue evidence="24">Leaf</tissue>
    </source>
</reference>
<dbReference type="GO" id="GO:0005524">
    <property type="term" value="F:ATP binding"/>
    <property type="evidence" value="ECO:0007669"/>
    <property type="project" value="UniProtKB-UniRule"/>
</dbReference>
<keyword evidence="4" id="KW-0597">Phosphoprotein</keyword>
<dbReference type="GO" id="GO:0016020">
    <property type="term" value="C:membrane"/>
    <property type="evidence" value="ECO:0007669"/>
    <property type="project" value="UniProtKB-SubCell"/>
</dbReference>
<keyword evidence="9 19" id="KW-0547">Nucleotide-binding</keyword>
<dbReference type="SUPFAM" id="SSF51110">
    <property type="entry name" value="alpha-D-mannose-specific plant lectins"/>
    <property type="match status" value="1"/>
</dbReference>
<evidence type="ECO:0000256" key="17">
    <source>
        <dbReference type="ARBA" id="ARBA00047899"/>
    </source>
</evidence>
<dbReference type="Pfam" id="PF00069">
    <property type="entry name" value="Pkinase"/>
    <property type="match status" value="1"/>
</dbReference>
<dbReference type="GO" id="GO:0004674">
    <property type="term" value="F:protein serine/threonine kinase activity"/>
    <property type="evidence" value="ECO:0007669"/>
    <property type="project" value="UniProtKB-KW"/>
</dbReference>
<dbReference type="SUPFAM" id="SSF56112">
    <property type="entry name" value="Protein kinase-like (PK-like)"/>
    <property type="match status" value="1"/>
</dbReference>
<accession>A0A835H676</accession>
<dbReference type="EC" id="2.7.11.1" evidence="19"/>
<keyword evidence="5 19" id="KW-0808">Transferase</keyword>
<evidence type="ECO:0000256" key="7">
    <source>
        <dbReference type="ARBA" id="ARBA00022729"/>
    </source>
</evidence>
<evidence type="ECO:0000256" key="3">
    <source>
        <dbReference type="ARBA" id="ARBA00022536"/>
    </source>
</evidence>
<dbReference type="InterPro" id="IPR001480">
    <property type="entry name" value="Bulb-type_lectin_dom"/>
</dbReference>
<evidence type="ECO:0000256" key="20">
    <source>
        <dbReference type="PROSITE-ProRule" id="PRU10141"/>
    </source>
</evidence>
<keyword evidence="10 19" id="KW-0418">Kinase</keyword>
<keyword evidence="6" id="KW-0812">Transmembrane</keyword>
<comment type="catalytic activity">
    <reaction evidence="17 19">
        <text>L-threonyl-[protein] + ATP = O-phospho-L-threonyl-[protein] + ADP + H(+)</text>
        <dbReference type="Rhea" id="RHEA:46608"/>
        <dbReference type="Rhea" id="RHEA-COMP:11060"/>
        <dbReference type="Rhea" id="RHEA-COMP:11605"/>
        <dbReference type="ChEBI" id="CHEBI:15378"/>
        <dbReference type="ChEBI" id="CHEBI:30013"/>
        <dbReference type="ChEBI" id="CHEBI:30616"/>
        <dbReference type="ChEBI" id="CHEBI:61977"/>
        <dbReference type="ChEBI" id="CHEBI:456216"/>
        <dbReference type="EC" id="2.7.11.1"/>
    </reaction>
</comment>
<dbReference type="FunFam" id="2.90.10.30:FF:000003">
    <property type="entry name" value="Os04g0303100 protein"/>
    <property type="match status" value="1"/>
</dbReference>
<dbReference type="PANTHER" id="PTHR47976">
    <property type="entry name" value="G-TYPE LECTIN S-RECEPTOR-LIKE SERINE/THREONINE-PROTEIN KINASE SD2-5"/>
    <property type="match status" value="1"/>
</dbReference>
<dbReference type="InterPro" id="IPR008271">
    <property type="entry name" value="Ser/Thr_kinase_AS"/>
</dbReference>
<dbReference type="PROSITE" id="PS50948">
    <property type="entry name" value="PAN"/>
    <property type="match status" value="1"/>
</dbReference>
<dbReference type="PROSITE" id="PS00107">
    <property type="entry name" value="PROTEIN_KINASE_ATP"/>
    <property type="match status" value="1"/>
</dbReference>